<dbReference type="EMBL" id="CP045529">
    <property type="protein sequence ID" value="QFU98872.1"/>
    <property type="molecule type" value="Genomic_DNA"/>
</dbReference>
<dbReference type="NCBIfam" id="TIGR00044">
    <property type="entry name" value="YggS family pyridoxal phosphate-dependent enzyme"/>
    <property type="match status" value="1"/>
</dbReference>
<evidence type="ECO:0000256" key="1">
    <source>
        <dbReference type="ARBA" id="ARBA00022898"/>
    </source>
</evidence>
<keyword evidence="7" id="KW-1185">Reference proteome</keyword>
<dbReference type="FunFam" id="3.20.20.10:FF:000018">
    <property type="entry name" value="Pyridoxal phosphate homeostasis protein"/>
    <property type="match status" value="1"/>
</dbReference>
<dbReference type="HAMAP" id="MF_02087">
    <property type="entry name" value="PLP_homeostasis"/>
    <property type="match status" value="1"/>
</dbReference>
<dbReference type="Pfam" id="PF01168">
    <property type="entry name" value="Ala_racemase_N"/>
    <property type="match status" value="1"/>
</dbReference>
<dbReference type="CDD" id="cd00635">
    <property type="entry name" value="PLPDE_III_YBL036c_like"/>
    <property type="match status" value="1"/>
</dbReference>
<evidence type="ECO:0000256" key="4">
    <source>
        <dbReference type="RuleBase" id="RU004514"/>
    </source>
</evidence>
<dbReference type="PANTHER" id="PTHR10146:SF14">
    <property type="entry name" value="PYRIDOXAL PHOSPHATE HOMEOSTASIS PROTEIN"/>
    <property type="match status" value="1"/>
</dbReference>
<accession>A0A5P9QCP2</accession>
<reference evidence="6 7" key="1">
    <citation type="submission" date="2019-10" db="EMBL/GenBank/DDBJ databases">
        <title>Genome sequence of Luteimicrobium xylanilyticum HY-24.</title>
        <authorList>
            <person name="Kim D.Y."/>
            <person name="Park H.-Y."/>
        </authorList>
    </citation>
    <scope>NUCLEOTIDE SEQUENCE [LARGE SCALE GENOMIC DNA]</scope>
    <source>
        <strain evidence="6 7">HY-24</strain>
    </source>
</reference>
<evidence type="ECO:0000313" key="6">
    <source>
        <dbReference type="EMBL" id="QFU98872.1"/>
    </source>
</evidence>
<dbReference type="InterPro" id="IPR001608">
    <property type="entry name" value="Ala_racemase_N"/>
</dbReference>
<dbReference type="RefSeq" id="WP_153022353.1">
    <property type="nucleotide sequence ID" value="NZ_BAABIH010000020.1"/>
</dbReference>
<dbReference type="SUPFAM" id="SSF51419">
    <property type="entry name" value="PLP-binding barrel"/>
    <property type="match status" value="1"/>
</dbReference>
<keyword evidence="1 2" id="KW-0663">Pyridoxal phosphate</keyword>
<dbReference type="OrthoDB" id="9804072at2"/>
<feature type="modified residue" description="N6-(pyridoxal phosphate)lysine" evidence="2 3">
    <location>
        <position position="58"/>
    </location>
</feature>
<dbReference type="KEGG" id="lxl:KDY119_02394"/>
<protein>
    <recommendedName>
        <fullName evidence="2">Pyridoxal phosphate homeostasis protein</fullName>
        <shortName evidence="2">PLP homeostasis protein</shortName>
    </recommendedName>
</protein>
<evidence type="ECO:0000256" key="3">
    <source>
        <dbReference type="PIRSR" id="PIRSR004848-1"/>
    </source>
</evidence>
<evidence type="ECO:0000259" key="5">
    <source>
        <dbReference type="Pfam" id="PF01168"/>
    </source>
</evidence>
<gene>
    <name evidence="6" type="ORF">KDY119_02394</name>
</gene>
<dbReference type="AlphaFoldDB" id="A0A5P9QCP2"/>
<dbReference type="InterPro" id="IPR011078">
    <property type="entry name" value="PyrdxlP_homeostasis"/>
</dbReference>
<comment type="function">
    <text evidence="2">Pyridoxal 5'-phosphate (PLP)-binding protein, which is involved in PLP homeostasis.</text>
</comment>
<organism evidence="6 7">
    <name type="scientific">Luteimicrobium xylanilyticum</name>
    <dbReference type="NCBI Taxonomy" id="1133546"/>
    <lineage>
        <taxon>Bacteria</taxon>
        <taxon>Bacillati</taxon>
        <taxon>Actinomycetota</taxon>
        <taxon>Actinomycetes</taxon>
        <taxon>Micrococcales</taxon>
        <taxon>Luteimicrobium</taxon>
    </lineage>
</organism>
<dbReference type="Proteomes" id="UP000326702">
    <property type="component" value="Chromosome"/>
</dbReference>
<dbReference type="GO" id="GO:0030170">
    <property type="term" value="F:pyridoxal phosphate binding"/>
    <property type="evidence" value="ECO:0007669"/>
    <property type="project" value="UniProtKB-UniRule"/>
</dbReference>
<comment type="similarity">
    <text evidence="2 4">Belongs to the pyridoxal phosphate-binding protein YggS/PROSC family.</text>
</comment>
<evidence type="ECO:0000313" key="7">
    <source>
        <dbReference type="Proteomes" id="UP000326702"/>
    </source>
</evidence>
<feature type="domain" description="Alanine racemase N-terminal" evidence="5">
    <location>
        <begin position="32"/>
        <end position="255"/>
    </location>
</feature>
<dbReference type="PANTHER" id="PTHR10146">
    <property type="entry name" value="PROLINE SYNTHETASE CO-TRANSCRIBED BACTERIAL HOMOLOG PROTEIN"/>
    <property type="match status" value="1"/>
</dbReference>
<evidence type="ECO:0000256" key="2">
    <source>
        <dbReference type="HAMAP-Rule" id="MF_02087"/>
    </source>
</evidence>
<comment type="cofactor">
    <cofactor evidence="3">
        <name>pyridoxal 5'-phosphate</name>
        <dbReference type="ChEBI" id="CHEBI:597326"/>
    </cofactor>
</comment>
<name>A0A5P9QCP2_9MICO</name>
<dbReference type="Gene3D" id="3.20.20.10">
    <property type="entry name" value="Alanine racemase"/>
    <property type="match status" value="1"/>
</dbReference>
<sequence>MFDDVRDLAPTGPPGLVPPSDLVARVVANVERVRERIASAAADAGRDPASVRLLVATKTQPASAVLAAVAAGVDLVGENRVQELVAKAPALHDDVAAGRLRAHLIGHLQSNKVNAVVGLASCVETVDSLGLAQRLSRRAVAVGSDLDVMVQVNVSGESSKSGISPDRAAALALAVAALPRIHLTGFMTIGARTTDDTTVRRGFACLRDLRDDVRGQAAGTSGAVELSMGMSGDLELAVTEGATIVRVGTAVFGARA</sequence>
<dbReference type="PIRSF" id="PIRSF004848">
    <property type="entry name" value="YBL036c_PLPDEIII"/>
    <property type="match status" value="1"/>
</dbReference>
<dbReference type="InterPro" id="IPR029066">
    <property type="entry name" value="PLP-binding_barrel"/>
</dbReference>
<proteinExistence type="inferred from homology"/>